<accession>A0A1E5KTA1</accession>
<dbReference type="RefSeq" id="WP_069699936.1">
    <property type="nucleotide sequence ID" value="NZ_JAGGMA010000045.1"/>
</dbReference>
<keyword evidence="1" id="KW-0812">Transmembrane</keyword>
<evidence type="ECO:0000256" key="1">
    <source>
        <dbReference type="SAM" id="Phobius"/>
    </source>
</evidence>
<keyword evidence="3" id="KW-1185">Reference proteome</keyword>
<feature type="transmembrane region" description="Helical" evidence="1">
    <location>
        <begin position="59"/>
        <end position="82"/>
    </location>
</feature>
<sequence>MYLGLMVGCYLLLRLLNTNMISSNWVSACDLCNNKAIGEGALNYLIQEVEQSVKNIKRFAEWCVGVIVTLVVLISTLMLNVYSKLADFILKGLEDNEIKVLSEEAIKQINKQGYNPFSELVGLFFQLLFLFSSFILFGYFIFSLFSIVKRQVLVTLYDIRYAQLMNIKDSGNLE</sequence>
<protein>
    <submittedName>
        <fullName evidence="2">Uncharacterized protein</fullName>
    </submittedName>
</protein>
<comment type="caution">
    <text evidence="2">The sequence shown here is derived from an EMBL/GenBank/DDBJ whole genome shotgun (WGS) entry which is preliminary data.</text>
</comment>
<keyword evidence="1" id="KW-0472">Membrane</keyword>
<name>A0A1E5KTA1_9ENTE</name>
<evidence type="ECO:0000313" key="3">
    <source>
        <dbReference type="Proteomes" id="UP000095256"/>
    </source>
</evidence>
<dbReference type="AlphaFoldDB" id="A0A1E5KTA1"/>
<feature type="transmembrane region" description="Helical" evidence="1">
    <location>
        <begin position="120"/>
        <end position="142"/>
    </location>
</feature>
<keyword evidence="1" id="KW-1133">Transmembrane helix</keyword>
<dbReference type="Proteomes" id="UP000095256">
    <property type="component" value="Unassembled WGS sequence"/>
</dbReference>
<gene>
    <name evidence="2" type="ORF">BCR26_17785</name>
</gene>
<proteinExistence type="predicted"/>
<dbReference type="EMBL" id="MIEK01000066">
    <property type="protein sequence ID" value="OEH81090.1"/>
    <property type="molecule type" value="Genomic_DNA"/>
</dbReference>
<organism evidence="2 3">
    <name type="scientific">Enterococcus rivorum</name>
    <dbReference type="NCBI Taxonomy" id="762845"/>
    <lineage>
        <taxon>Bacteria</taxon>
        <taxon>Bacillati</taxon>
        <taxon>Bacillota</taxon>
        <taxon>Bacilli</taxon>
        <taxon>Lactobacillales</taxon>
        <taxon>Enterococcaceae</taxon>
        <taxon>Enterococcus</taxon>
    </lineage>
</organism>
<evidence type="ECO:0000313" key="2">
    <source>
        <dbReference type="EMBL" id="OEH81090.1"/>
    </source>
</evidence>
<reference evidence="2 3" key="1">
    <citation type="submission" date="2016-09" db="EMBL/GenBank/DDBJ databases">
        <authorList>
            <person name="Capua I."/>
            <person name="De Benedictis P."/>
            <person name="Joannis T."/>
            <person name="Lombin L.H."/>
            <person name="Cattoli G."/>
        </authorList>
    </citation>
    <scope>NUCLEOTIDE SEQUENCE [LARGE SCALE GENOMIC DNA]</scope>
    <source>
        <strain evidence="2 3">LMG 25899</strain>
    </source>
</reference>